<dbReference type="AlphaFoldDB" id="A0A0A9DEU8"/>
<protein>
    <submittedName>
        <fullName evidence="2">PMGI</fullName>
    </submittedName>
</protein>
<evidence type="ECO:0000256" key="1">
    <source>
        <dbReference type="SAM" id="Phobius"/>
    </source>
</evidence>
<keyword evidence="1" id="KW-1133">Transmembrane helix</keyword>
<feature type="transmembrane region" description="Helical" evidence="1">
    <location>
        <begin position="20"/>
        <end position="42"/>
    </location>
</feature>
<accession>A0A0A9DEU8</accession>
<proteinExistence type="predicted"/>
<reference evidence="2" key="1">
    <citation type="submission" date="2014-09" db="EMBL/GenBank/DDBJ databases">
        <authorList>
            <person name="Magalhaes I.L.F."/>
            <person name="Oliveira U."/>
            <person name="Santos F.R."/>
            <person name="Vidigal T.H.D.A."/>
            <person name="Brescovit A.D."/>
            <person name="Santos A.J."/>
        </authorList>
    </citation>
    <scope>NUCLEOTIDE SEQUENCE</scope>
    <source>
        <tissue evidence="2">Shoot tissue taken approximately 20 cm above the soil surface</tissue>
    </source>
</reference>
<name>A0A0A9DEU8_ARUDO</name>
<keyword evidence="1" id="KW-0472">Membrane</keyword>
<organism evidence="2">
    <name type="scientific">Arundo donax</name>
    <name type="common">Giant reed</name>
    <name type="synonym">Donax arundinaceus</name>
    <dbReference type="NCBI Taxonomy" id="35708"/>
    <lineage>
        <taxon>Eukaryota</taxon>
        <taxon>Viridiplantae</taxon>
        <taxon>Streptophyta</taxon>
        <taxon>Embryophyta</taxon>
        <taxon>Tracheophyta</taxon>
        <taxon>Spermatophyta</taxon>
        <taxon>Magnoliopsida</taxon>
        <taxon>Liliopsida</taxon>
        <taxon>Poales</taxon>
        <taxon>Poaceae</taxon>
        <taxon>PACMAD clade</taxon>
        <taxon>Arundinoideae</taxon>
        <taxon>Arundineae</taxon>
        <taxon>Arundo</taxon>
    </lineage>
</organism>
<sequence>MELLWVCHPMMTWATVKLVTMLLVLVAFLLKVLSLWILLLLLEKFMTGRGLCTSKNLLIMVLFTLLGY</sequence>
<evidence type="ECO:0000313" key="2">
    <source>
        <dbReference type="EMBL" id="JAD82297.1"/>
    </source>
</evidence>
<dbReference type="EMBL" id="GBRH01215598">
    <property type="protein sequence ID" value="JAD82297.1"/>
    <property type="molecule type" value="Transcribed_RNA"/>
</dbReference>
<keyword evidence="1" id="KW-0812">Transmembrane</keyword>
<reference evidence="2" key="2">
    <citation type="journal article" date="2015" name="Data Brief">
        <title>Shoot transcriptome of the giant reed, Arundo donax.</title>
        <authorList>
            <person name="Barrero R.A."/>
            <person name="Guerrero F.D."/>
            <person name="Moolhuijzen P."/>
            <person name="Goolsby J.A."/>
            <person name="Tidwell J."/>
            <person name="Bellgard S.E."/>
            <person name="Bellgard M.I."/>
        </authorList>
    </citation>
    <scope>NUCLEOTIDE SEQUENCE</scope>
    <source>
        <tissue evidence="2">Shoot tissue taken approximately 20 cm above the soil surface</tissue>
    </source>
</reference>